<gene>
    <name evidence="1" type="ORF">CC1G_15090</name>
</gene>
<dbReference type="GeneID" id="9378277"/>
<dbReference type="InParanoid" id="D6RPF7"/>
<dbReference type="EMBL" id="AACS02000008">
    <property type="protein sequence ID" value="EFI27262.1"/>
    <property type="molecule type" value="Genomic_DNA"/>
</dbReference>
<proteinExistence type="predicted"/>
<dbReference type="KEGG" id="cci:CC1G_15090"/>
<accession>D6RPF7</accession>
<sequence>MAPAELERNDPRSRISASSSAWISLAFHRAHAFTASLATGLEQTVDTSAIVSGGLLQGLLGGHENLPRRTLTSFQNSDP</sequence>
<evidence type="ECO:0000313" key="2">
    <source>
        <dbReference type="Proteomes" id="UP000001861"/>
    </source>
</evidence>
<dbReference type="HOGENOM" id="CLU_2605944_0_0_1"/>
<name>D6RPF7_COPC7</name>
<dbReference type="Proteomes" id="UP000001861">
    <property type="component" value="Unassembled WGS sequence"/>
</dbReference>
<protein>
    <submittedName>
        <fullName evidence="1">Uncharacterized protein</fullName>
    </submittedName>
</protein>
<reference evidence="1 2" key="1">
    <citation type="journal article" date="2010" name="Proc. Natl. Acad. Sci. U.S.A.">
        <title>Insights into evolution of multicellular fungi from the assembled chromosomes of the mushroom Coprinopsis cinerea (Coprinus cinereus).</title>
        <authorList>
            <person name="Stajich J.E."/>
            <person name="Wilke S.K."/>
            <person name="Ahren D."/>
            <person name="Au C.H."/>
            <person name="Birren B.W."/>
            <person name="Borodovsky M."/>
            <person name="Burns C."/>
            <person name="Canback B."/>
            <person name="Casselton L.A."/>
            <person name="Cheng C.K."/>
            <person name="Deng J."/>
            <person name="Dietrich F.S."/>
            <person name="Fargo D.C."/>
            <person name="Farman M.L."/>
            <person name="Gathman A.C."/>
            <person name="Goldberg J."/>
            <person name="Guigo R."/>
            <person name="Hoegger P.J."/>
            <person name="Hooker J.B."/>
            <person name="Huggins A."/>
            <person name="James T.Y."/>
            <person name="Kamada T."/>
            <person name="Kilaru S."/>
            <person name="Kodira C."/>
            <person name="Kues U."/>
            <person name="Kupfer D."/>
            <person name="Kwan H.S."/>
            <person name="Lomsadze A."/>
            <person name="Li W."/>
            <person name="Lilly W.W."/>
            <person name="Ma L.J."/>
            <person name="Mackey A.J."/>
            <person name="Manning G."/>
            <person name="Martin F."/>
            <person name="Muraguchi H."/>
            <person name="Natvig D.O."/>
            <person name="Palmerini H."/>
            <person name="Ramesh M.A."/>
            <person name="Rehmeyer C.J."/>
            <person name="Roe B.A."/>
            <person name="Shenoy N."/>
            <person name="Stanke M."/>
            <person name="Ter-Hovhannisyan V."/>
            <person name="Tunlid A."/>
            <person name="Velagapudi R."/>
            <person name="Vision T.J."/>
            <person name="Zeng Q."/>
            <person name="Zolan M.E."/>
            <person name="Pukkila P.J."/>
        </authorList>
    </citation>
    <scope>NUCLEOTIDE SEQUENCE [LARGE SCALE GENOMIC DNA]</scope>
    <source>
        <strain evidence="2">Okayama-7 / 130 / ATCC MYA-4618 / FGSC 9003</strain>
    </source>
</reference>
<dbReference type="RefSeq" id="XP_002910756.1">
    <property type="nucleotide sequence ID" value="XM_002910710.1"/>
</dbReference>
<organism evidence="1 2">
    <name type="scientific">Coprinopsis cinerea (strain Okayama-7 / 130 / ATCC MYA-4618 / FGSC 9003)</name>
    <name type="common">Inky cap fungus</name>
    <name type="synonym">Hormographiella aspergillata</name>
    <dbReference type="NCBI Taxonomy" id="240176"/>
    <lineage>
        <taxon>Eukaryota</taxon>
        <taxon>Fungi</taxon>
        <taxon>Dikarya</taxon>
        <taxon>Basidiomycota</taxon>
        <taxon>Agaricomycotina</taxon>
        <taxon>Agaricomycetes</taxon>
        <taxon>Agaricomycetidae</taxon>
        <taxon>Agaricales</taxon>
        <taxon>Agaricineae</taxon>
        <taxon>Psathyrellaceae</taxon>
        <taxon>Coprinopsis</taxon>
    </lineage>
</organism>
<evidence type="ECO:0000313" key="1">
    <source>
        <dbReference type="EMBL" id="EFI27262.1"/>
    </source>
</evidence>
<comment type="caution">
    <text evidence="1">The sequence shown here is derived from an EMBL/GenBank/DDBJ whole genome shotgun (WGS) entry which is preliminary data.</text>
</comment>
<keyword evidence="2" id="KW-1185">Reference proteome</keyword>
<dbReference type="AlphaFoldDB" id="D6RPF7"/>
<dbReference type="VEuPathDB" id="FungiDB:CC1G_15090"/>